<dbReference type="AlphaFoldDB" id="A0A0F9HDJ7"/>
<sequence>MAIIHQAPGQGLVQQPVQSFIDTSPKGPIFRSELNERSSFVDPAKSFENYFGRVHRKYKSMDTTNIENLANRLLQEQDSAFMDFVREATLLRDTFLHRFLEAKTPLGQVLQELQNSQESRNRKLLPKEIFRQAEKEVKELTEKEVALATEKGKRREGSNEISHLDVSYKKREAPVSPISPEIPVNTYVTNDQRDPVVTQLTNGDFVVIWSGEGLGDIDGIFGRIFNRNGGNNTSEFPVNSATGNYQVYPALTGLSNGDFVASWHSFGDAQGFGVFGRIFYPNSTEHYPQFQANTYTASDQKNAAIAPTNDNFVMSWESPQDGSGIGIRGQLFYPNRTKISGEIAVNTYTPAYQDNSALASLNNGEFLVVYESHDPDVIRGQAFNPDRTKIGTEKIISTSQLESQLKPSVAALDNNKYAVAWHSEQDGSNYGIFAQIVNRDGSKSGAEIRVNTVTQGFQMNPSVAPLENGMFVIVWRSVAEIFGQIFNADGSKNGGEFPVNSFISGNQLDPSVAYLGNNTFVVAWESQNQDTSGYGIFAWIFGLNITTSSTSTSSSITSSSSASTQALSSTSSNINTLATTSLPFSSTSSNYQTTSPSSNNLSTKNVQSLSNSGNSYSTSSNNNKIILYLALGIIGGVASVCLLSYLYARRRKSANRSQEISFESIKVEKDSFELDPTMKIQHLEIGDEYIWLDKIDRSEAADIYNQTGYLFTFPKGKDAIKSKVGKGCFGKIRIAKRKKDGEYVAVKRIKKENMEASREEAKMQQKAQGPNILPIYNTVTFENSMYHFLPLAGLGSGLHIQKQLSGIRDPK</sequence>
<organism evidence="4">
    <name type="scientific">marine sediment metagenome</name>
    <dbReference type="NCBI Taxonomy" id="412755"/>
    <lineage>
        <taxon>unclassified sequences</taxon>
        <taxon>metagenomes</taxon>
        <taxon>ecological metagenomes</taxon>
    </lineage>
</organism>
<keyword evidence="2" id="KW-0812">Transmembrane</keyword>
<evidence type="ECO:0000256" key="2">
    <source>
        <dbReference type="SAM" id="Phobius"/>
    </source>
</evidence>
<feature type="region of interest" description="Disordered" evidence="1">
    <location>
        <begin position="585"/>
        <end position="606"/>
    </location>
</feature>
<dbReference type="EMBL" id="LAZR01017247">
    <property type="protein sequence ID" value="KKM01222.1"/>
    <property type="molecule type" value="Genomic_DNA"/>
</dbReference>
<name>A0A0F9HDJ7_9ZZZZ</name>
<dbReference type="SUPFAM" id="SSF56112">
    <property type="entry name" value="Protein kinase-like (PK-like)"/>
    <property type="match status" value="1"/>
</dbReference>
<dbReference type="InterPro" id="IPR017441">
    <property type="entry name" value="Protein_kinase_ATP_BS"/>
</dbReference>
<dbReference type="InterPro" id="IPR011009">
    <property type="entry name" value="Kinase-like_dom_sf"/>
</dbReference>
<proteinExistence type="predicted"/>
<evidence type="ECO:0000313" key="4">
    <source>
        <dbReference type="EMBL" id="KKM01222.1"/>
    </source>
</evidence>
<protein>
    <recommendedName>
        <fullName evidence="3">Protein kinase domain-containing protein</fullName>
    </recommendedName>
</protein>
<dbReference type="GO" id="GO:0005524">
    <property type="term" value="F:ATP binding"/>
    <property type="evidence" value="ECO:0007669"/>
    <property type="project" value="InterPro"/>
</dbReference>
<evidence type="ECO:0000259" key="3">
    <source>
        <dbReference type="PROSITE" id="PS50011"/>
    </source>
</evidence>
<dbReference type="PROSITE" id="PS00107">
    <property type="entry name" value="PROTEIN_KINASE_ATP"/>
    <property type="match status" value="1"/>
</dbReference>
<keyword evidence="2" id="KW-1133">Transmembrane helix</keyword>
<dbReference type="Pfam" id="PF00069">
    <property type="entry name" value="Pkinase"/>
    <property type="match status" value="1"/>
</dbReference>
<dbReference type="PROSITE" id="PS50011">
    <property type="entry name" value="PROTEIN_KINASE_DOM"/>
    <property type="match status" value="1"/>
</dbReference>
<dbReference type="Gene3D" id="1.10.510.10">
    <property type="entry name" value="Transferase(Phosphotransferase) domain 1"/>
    <property type="match status" value="1"/>
</dbReference>
<comment type="caution">
    <text evidence="4">The sequence shown here is derived from an EMBL/GenBank/DDBJ whole genome shotgun (WGS) entry which is preliminary data.</text>
</comment>
<accession>A0A0F9HDJ7</accession>
<dbReference type="GO" id="GO:0004672">
    <property type="term" value="F:protein kinase activity"/>
    <property type="evidence" value="ECO:0007669"/>
    <property type="project" value="InterPro"/>
</dbReference>
<feature type="transmembrane region" description="Helical" evidence="2">
    <location>
        <begin position="625"/>
        <end position="648"/>
    </location>
</feature>
<evidence type="ECO:0000256" key="1">
    <source>
        <dbReference type="SAM" id="MobiDB-lite"/>
    </source>
</evidence>
<feature type="domain" description="Protein kinase" evidence="3">
    <location>
        <begin position="718"/>
        <end position="811"/>
    </location>
</feature>
<reference evidence="4" key="1">
    <citation type="journal article" date="2015" name="Nature">
        <title>Complex archaea that bridge the gap between prokaryotes and eukaryotes.</title>
        <authorList>
            <person name="Spang A."/>
            <person name="Saw J.H."/>
            <person name="Jorgensen S.L."/>
            <person name="Zaremba-Niedzwiedzka K."/>
            <person name="Martijn J."/>
            <person name="Lind A.E."/>
            <person name="van Eijk R."/>
            <person name="Schleper C."/>
            <person name="Guy L."/>
            <person name="Ettema T.J."/>
        </authorList>
    </citation>
    <scope>NUCLEOTIDE SEQUENCE</scope>
</reference>
<feature type="non-terminal residue" evidence="4">
    <location>
        <position position="811"/>
    </location>
</feature>
<dbReference type="InterPro" id="IPR000719">
    <property type="entry name" value="Prot_kinase_dom"/>
</dbReference>
<gene>
    <name evidence="4" type="ORF">LCGC14_1796600</name>
</gene>
<keyword evidence="2" id="KW-0472">Membrane</keyword>